<proteinExistence type="predicted"/>
<evidence type="ECO:0000313" key="2">
    <source>
        <dbReference type="Proteomes" id="UP001239111"/>
    </source>
</evidence>
<gene>
    <name evidence="1" type="ORF">QAD02_008370</name>
</gene>
<dbReference type="Proteomes" id="UP001239111">
    <property type="component" value="Chromosome 4"/>
</dbReference>
<evidence type="ECO:0000313" key="1">
    <source>
        <dbReference type="EMBL" id="KAJ8666708.1"/>
    </source>
</evidence>
<organism evidence="1 2">
    <name type="scientific">Eretmocerus hayati</name>
    <dbReference type="NCBI Taxonomy" id="131215"/>
    <lineage>
        <taxon>Eukaryota</taxon>
        <taxon>Metazoa</taxon>
        <taxon>Ecdysozoa</taxon>
        <taxon>Arthropoda</taxon>
        <taxon>Hexapoda</taxon>
        <taxon>Insecta</taxon>
        <taxon>Pterygota</taxon>
        <taxon>Neoptera</taxon>
        <taxon>Endopterygota</taxon>
        <taxon>Hymenoptera</taxon>
        <taxon>Apocrita</taxon>
        <taxon>Proctotrupomorpha</taxon>
        <taxon>Chalcidoidea</taxon>
        <taxon>Aphelinidae</taxon>
        <taxon>Aphelininae</taxon>
        <taxon>Eretmocerus</taxon>
    </lineage>
</organism>
<comment type="caution">
    <text evidence="1">The sequence shown here is derived from an EMBL/GenBank/DDBJ whole genome shotgun (WGS) entry which is preliminary data.</text>
</comment>
<protein>
    <submittedName>
        <fullName evidence="1">Uncharacterized protein</fullName>
    </submittedName>
</protein>
<dbReference type="EMBL" id="CM056744">
    <property type="protein sequence ID" value="KAJ8666708.1"/>
    <property type="molecule type" value="Genomic_DNA"/>
</dbReference>
<reference evidence="1" key="1">
    <citation type="submission" date="2023-04" db="EMBL/GenBank/DDBJ databases">
        <title>A chromosome-level genome assembly of the parasitoid wasp Eretmocerus hayati.</title>
        <authorList>
            <person name="Zhong Y."/>
            <person name="Liu S."/>
            <person name="Liu Y."/>
        </authorList>
    </citation>
    <scope>NUCLEOTIDE SEQUENCE</scope>
    <source>
        <strain evidence="1">ZJU_SS_LIU_2023</strain>
    </source>
</reference>
<sequence length="135" mass="15531">MDMAQEKAKGTGSEQSEEDRGRRIDGRIKSVRKELYDCLFSESSNLNKVECRGIILEFVIMEELLNEGTRCSSTLKGKLDESRRESLHLHNFLAAQTIIKRAMKGRSSTSASVKDTQPKQEEQCQRRLRRDLLLR</sequence>
<name>A0ACC2N7M5_9HYME</name>
<keyword evidence="2" id="KW-1185">Reference proteome</keyword>
<accession>A0ACC2N7M5</accession>